<organism evidence="1 2">
    <name type="scientific">Araneus ventricosus</name>
    <name type="common">Orbweaver spider</name>
    <name type="synonym">Epeira ventricosa</name>
    <dbReference type="NCBI Taxonomy" id="182803"/>
    <lineage>
        <taxon>Eukaryota</taxon>
        <taxon>Metazoa</taxon>
        <taxon>Ecdysozoa</taxon>
        <taxon>Arthropoda</taxon>
        <taxon>Chelicerata</taxon>
        <taxon>Arachnida</taxon>
        <taxon>Araneae</taxon>
        <taxon>Araneomorphae</taxon>
        <taxon>Entelegynae</taxon>
        <taxon>Araneoidea</taxon>
        <taxon>Araneidae</taxon>
        <taxon>Araneus</taxon>
    </lineage>
</organism>
<evidence type="ECO:0000313" key="2">
    <source>
        <dbReference type="Proteomes" id="UP000499080"/>
    </source>
</evidence>
<dbReference type="AlphaFoldDB" id="A0A4Y2R5S8"/>
<evidence type="ECO:0000313" key="1">
    <source>
        <dbReference type="EMBL" id="GBN71023.1"/>
    </source>
</evidence>
<name>A0A4Y2R5S8_ARAVE</name>
<gene>
    <name evidence="1" type="ORF">AVEN_94988_1</name>
</gene>
<dbReference type="Proteomes" id="UP000499080">
    <property type="component" value="Unassembled WGS sequence"/>
</dbReference>
<protein>
    <submittedName>
        <fullName evidence="1">Uncharacterized protein</fullName>
    </submittedName>
</protein>
<dbReference type="EMBL" id="BGPR01015891">
    <property type="protein sequence ID" value="GBN71023.1"/>
    <property type="molecule type" value="Genomic_DNA"/>
</dbReference>
<keyword evidence="2" id="KW-1185">Reference proteome</keyword>
<proteinExistence type="predicted"/>
<comment type="caution">
    <text evidence="1">The sequence shown here is derived from an EMBL/GenBank/DDBJ whole genome shotgun (WGS) entry which is preliminary data.</text>
</comment>
<accession>A0A4Y2R5S8</accession>
<reference evidence="1 2" key="1">
    <citation type="journal article" date="2019" name="Sci. Rep.">
        <title>Orb-weaving spider Araneus ventricosus genome elucidates the spidroin gene catalogue.</title>
        <authorList>
            <person name="Kono N."/>
            <person name="Nakamura H."/>
            <person name="Ohtoshi R."/>
            <person name="Moran D.A.P."/>
            <person name="Shinohara A."/>
            <person name="Yoshida Y."/>
            <person name="Fujiwara M."/>
            <person name="Mori M."/>
            <person name="Tomita M."/>
            <person name="Arakawa K."/>
        </authorList>
    </citation>
    <scope>NUCLEOTIDE SEQUENCE [LARGE SCALE GENOMIC DNA]</scope>
</reference>
<sequence length="119" mass="14025">MEHQSTLHLKSTKGTNYYSSPSLVSKLSGIMVRLADRFTALYRNIKQAAALVEKVHQFHSLGPSQLFKIFRSPFNRLLWMWEIEIPFTTQQRFPLTSSYHHKTPQFIIHWCVMPYQQIS</sequence>